<keyword evidence="3" id="KW-1185">Reference proteome</keyword>
<dbReference type="PANTHER" id="PTHR35068:SF1">
    <property type="entry name" value="BEN DOMAIN-CONTAINING PROTEIN 7"/>
    <property type="match status" value="1"/>
</dbReference>
<dbReference type="PANTHER" id="PTHR35068">
    <property type="entry name" value="BEN DOMAIN-CONTAINING PROTEIN 7"/>
    <property type="match status" value="1"/>
</dbReference>
<organism evidence="2 3">
    <name type="scientific">Periophthalmus magnuspinnatus</name>
    <dbReference type="NCBI Taxonomy" id="409849"/>
    <lineage>
        <taxon>Eukaryota</taxon>
        <taxon>Metazoa</taxon>
        <taxon>Chordata</taxon>
        <taxon>Craniata</taxon>
        <taxon>Vertebrata</taxon>
        <taxon>Euteleostomi</taxon>
        <taxon>Actinopterygii</taxon>
        <taxon>Neopterygii</taxon>
        <taxon>Teleostei</taxon>
        <taxon>Neoteleostei</taxon>
        <taxon>Acanthomorphata</taxon>
        <taxon>Gobiaria</taxon>
        <taxon>Gobiiformes</taxon>
        <taxon>Gobioidei</taxon>
        <taxon>Gobiidae</taxon>
        <taxon>Oxudercinae</taxon>
        <taxon>Periophthalmus</taxon>
    </lineage>
</organism>
<sequence>MEFGERKRSRKSQSFKLLSAEDWVGEEGMEIKRQITGMMKILSDRSGRGYQRVGPGLSQDAGEDGGQSAPLQLPDDDHTWASEDEIAPSTLSSTLTNGPGYDQKLQTVTTSIPYSAEAPCCMCNCKDTLQAILQELQVMRKMMQAEKGKFTKCTSLHTTSLFLHHFWKYHLHFNLCCLSVFTQTVNIYSTSIFFILFQPEVRLVEDYDVFISKAQLDSILINYTRSGSLLFRKLVCVPSLMMPLWPTLCPMGREKEGSMTTEKVRLQYNTFTEKYCIEHKIEKLPGPRDWVQILQDQIKLARRRLRRGQLSVHGDREYLLPLFLIVCCTLVLRCS</sequence>
<reference evidence="2" key="1">
    <citation type="submission" date="2025-08" db="UniProtKB">
        <authorList>
            <consortium name="Ensembl"/>
        </authorList>
    </citation>
    <scope>IDENTIFICATION</scope>
</reference>
<dbReference type="InterPro" id="IPR053072">
    <property type="entry name" value="BEN_domain_protein_7"/>
</dbReference>
<evidence type="ECO:0000313" key="2">
    <source>
        <dbReference type="Ensembl" id="ENSPMGP00000020379.1"/>
    </source>
</evidence>
<accession>A0A3B4AUV4</accession>
<evidence type="ECO:0000313" key="3">
    <source>
        <dbReference type="Proteomes" id="UP000261520"/>
    </source>
</evidence>
<dbReference type="Proteomes" id="UP000261520">
    <property type="component" value="Unplaced"/>
</dbReference>
<evidence type="ECO:0000256" key="1">
    <source>
        <dbReference type="SAM" id="MobiDB-lite"/>
    </source>
</evidence>
<dbReference type="Ensembl" id="ENSPMGT00000021709.1">
    <property type="protein sequence ID" value="ENSPMGP00000020379.1"/>
    <property type="gene ID" value="ENSPMGG00000016311.1"/>
</dbReference>
<protein>
    <submittedName>
        <fullName evidence="2">Uncharacterized protein</fullName>
    </submittedName>
</protein>
<dbReference type="AlphaFoldDB" id="A0A3B4AUV4"/>
<reference evidence="2" key="2">
    <citation type="submission" date="2025-09" db="UniProtKB">
        <authorList>
            <consortium name="Ensembl"/>
        </authorList>
    </citation>
    <scope>IDENTIFICATION</scope>
</reference>
<proteinExistence type="predicted"/>
<name>A0A3B4AUV4_9GOBI</name>
<feature type="region of interest" description="Disordered" evidence="1">
    <location>
        <begin position="46"/>
        <end position="78"/>
    </location>
</feature>